<evidence type="ECO:0000313" key="5">
    <source>
        <dbReference type="EMBL" id="RCX18057.1"/>
    </source>
</evidence>
<evidence type="ECO:0000259" key="4">
    <source>
        <dbReference type="PROSITE" id="PS51900"/>
    </source>
</evidence>
<dbReference type="GO" id="GO:0003677">
    <property type="term" value="F:DNA binding"/>
    <property type="evidence" value="ECO:0007669"/>
    <property type="project" value="UniProtKB-UniRule"/>
</dbReference>
<protein>
    <recommendedName>
        <fullName evidence="4">Core-binding (CB) domain-containing protein</fullName>
    </recommendedName>
</protein>
<evidence type="ECO:0000256" key="2">
    <source>
        <dbReference type="PROSITE-ProRule" id="PRU01248"/>
    </source>
</evidence>
<evidence type="ECO:0000256" key="1">
    <source>
        <dbReference type="ARBA" id="ARBA00023125"/>
    </source>
</evidence>
<gene>
    <name evidence="5" type="ORF">DFP94_1078</name>
</gene>
<proteinExistence type="predicted"/>
<keyword evidence="6" id="KW-1185">Reference proteome</keyword>
<keyword evidence="1 2" id="KW-0238">DNA-binding</keyword>
<feature type="region of interest" description="Disordered" evidence="3">
    <location>
        <begin position="1"/>
        <end position="20"/>
    </location>
</feature>
<dbReference type="InterPro" id="IPR010998">
    <property type="entry name" value="Integrase_recombinase_N"/>
</dbReference>
<evidence type="ECO:0000313" key="6">
    <source>
        <dbReference type="Proteomes" id="UP000253090"/>
    </source>
</evidence>
<sequence length="114" mass="13473">MSIDPRKGKKRIDMNRAHSTQEAKTVTLDLAFDVFYSAKRAEKVRPRTLADYKSYWRYFREWLAGAHPEITEVVSLSASIIREYVEYMSFDHMRYGNDKYRKKDDSKLSPATIK</sequence>
<dbReference type="PROSITE" id="PS51900">
    <property type="entry name" value="CB"/>
    <property type="match status" value="1"/>
</dbReference>
<dbReference type="OrthoDB" id="107900at2"/>
<dbReference type="EMBL" id="QPJW01000007">
    <property type="protein sequence ID" value="RCX18057.1"/>
    <property type="molecule type" value="Genomic_DNA"/>
</dbReference>
<reference evidence="5 6" key="1">
    <citation type="submission" date="2018-07" db="EMBL/GenBank/DDBJ databases">
        <title>Genomic Encyclopedia of Type Strains, Phase III (KMG-III): the genomes of soil and plant-associated and newly described type strains.</title>
        <authorList>
            <person name="Whitman W."/>
        </authorList>
    </citation>
    <scope>NUCLEOTIDE SEQUENCE [LARGE SCALE GENOMIC DNA]</scope>
    <source>
        <strain evidence="5 6">CECT 8333</strain>
    </source>
</reference>
<dbReference type="RefSeq" id="WP_114497578.1">
    <property type="nucleotide sequence ID" value="NZ_QPJW01000007.1"/>
</dbReference>
<name>A0A369BC77_9BACL</name>
<dbReference type="InterPro" id="IPR044068">
    <property type="entry name" value="CB"/>
</dbReference>
<evidence type="ECO:0000256" key="3">
    <source>
        <dbReference type="SAM" id="MobiDB-lite"/>
    </source>
</evidence>
<organism evidence="5 6">
    <name type="scientific">Fontibacillus phaseoli</name>
    <dbReference type="NCBI Taxonomy" id="1416533"/>
    <lineage>
        <taxon>Bacteria</taxon>
        <taxon>Bacillati</taxon>
        <taxon>Bacillota</taxon>
        <taxon>Bacilli</taxon>
        <taxon>Bacillales</taxon>
        <taxon>Paenibacillaceae</taxon>
        <taxon>Fontibacillus</taxon>
    </lineage>
</organism>
<dbReference type="Proteomes" id="UP000253090">
    <property type="component" value="Unassembled WGS sequence"/>
</dbReference>
<accession>A0A369BC77</accession>
<feature type="domain" description="Core-binding (CB)" evidence="4">
    <location>
        <begin position="26"/>
        <end position="114"/>
    </location>
</feature>
<comment type="caution">
    <text evidence="5">The sequence shown here is derived from an EMBL/GenBank/DDBJ whole genome shotgun (WGS) entry which is preliminary data.</text>
</comment>
<dbReference type="Gene3D" id="1.10.150.130">
    <property type="match status" value="1"/>
</dbReference>
<dbReference type="AlphaFoldDB" id="A0A369BC77"/>